<dbReference type="InterPro" id="IPR036191">
    <property type="entry name" value="RRF_sf"/>
</dbReference>
<feature type="domain" description="Ribosome recycling factor" evidence="3">
    <location>
        <begin position="20"/>
        <end position="180"/>
    </location>
</feature>
<protein>
    <submittedName>
        <fullName evidence="4">Ribosome recycling factor</fullName>
    </submittedName>
</protein>
<dbReference type="SUPFAM" id="SSF55194">
    <property type="entry name" value="Ribosome recycling factor, RRF"/>
    <property type="match status" value="1"/>
</dbReference>
<dbReference type="Proteomes" id="UP000229893">
    <property type="component" value="Unassembled WGS sequence"/>
</dbReference>
<comment type="caution">
    <text evidence="4">The sequence shown here is derived from an EMBL/GenBank/DDBJ whole genome shotgun (WGS) entry which is preliminary data.</text>
</comment>
<dbReference type="PANTHER" id="PTHR20982">
    <property type="entry name" value="RIBOSOME RECYCLING FACTOR"/>
    <property type="match status" value="1"/>
</dbReference>
<evidence type="ECO:0000313" key="4">
    <source>
        <dbReference type="EMBL" id="PIR04838.1"/>
    </source>
</evidence>
<keyword evidence="2" id="KW-0648">Protein biosynthesis</keyword>
<evidence type="ECO:0000259" key="3">
    <source>
        <dbReference type="Pfam" id="PF01765"/>
    </source>
</evidence>
<dbReference type="Pfam" id="PF01765">
    <property type="entry name" value="RRF"/>
    <property type="match status" value="1"/>
</dbReference>
<evidence type="ECO:0000256" key="2">
    <source>
        <dbReference type="ARBA" id="ARBA00022917"/>
    </source>
</evidence>
<gene>
    <name evidence="4" type="ORF">COV57_02295</name>
</gene>
<dbReference type="Gene3D" id="1.10.132.20">
    <property type="entry name" value="Ribosome-recycling factor"/>
    <property type="match status" value="1"/>
</dbReference>
<comment type="similarity">
    <text evidence="1">Belongs to the RRF family.</text>
</comment>
<dbReference type="PANTHER" id="PTHR20982:SF3">
    <property type="entry name" value="MITOCHONDRIAL RIBOSOME RECYCLING FACTOR PSEUDO 1"/>
    <property type="match status" value="1"/>
</dbReference>
<accession>A0A2H0N7H2</accession>
<dbReference type="EMBL" id="PCWO01000032">
    <property type="protein sequence ID" value="PIR04838.1"/>
    <property type="molecule type" value="Genomic_DNA"/>
</dbReference>
<dbReference type="AlphaFoldDB" id="A0A2H0N7H2"/>
<dbReference type="InterPro" id="IPR023584">
    <property type="entry name" value="Ribosome_recyc_fac_dom"/>
</dbReference>
<dbReference type="GO" id="GO:0043023">
    <property type="term" value="F:ribosomal large subunit binding"/>
    <property type="evidence" value="ECO:0007669"/>
    <property type="project" value="TreeGrafter"/>
</dbReference>
<sequence length="182" mass="20544">MLIDLKELTKSLDITIESLSSEFSSLRSNRPNAKMVEDILVDVYGSKIPVKQIASISITPPKEINISAWDINNTKSILNAIIENLKLNPRVDGSTIHVEIQSLTDERKNEIIKIAGKLAEEARIKIRSLRDSANKKIESEAKEGSISEDEKFSHKEKIQKIIDQINNKVETLLKNKIEDLKI</sequence>
<evidence type="ECO:0000256" key="1">
    <source>
        <dbReference type="ARBA" id="ARBA00005912"/>
    </source>
</evidence>
<proteinExistence type="inferred from homology"/>
<evidence type="ECO:0000313" key="5">
    <source>
        <dbReference type="Proteomes" id="UP000229893"/>
    </source>
</evidence>
<dbReference type="Gene3D" id="3.30.1360.40">
    <property type="match status" value="1"/>
</dbReference>
<name>A0A2H0N7H2_9BACT</name>
<reference evidence="4 5" key="1">
    <citation type="submission" date="2017-09" db="EMBL/GenBank/DDBJ databases">
        <title>Depth-based differentiation of microbial function through sediment-hosted aquifers and enrichment of novel symbionts in the deep terrestrial subsurface.</title>
        <authorList>
            <person name="Probst A.J."/>
            <person name="Ladd B."/>
            <person name="Jarett J.K."/>
            <person name="Geller-Mcgrath D.E."/>
            <person name="Sieber C.M."/>
            <person name="Emerson J.B."/>
            <person name="Anantharaman K."/>
            <person name="Thomas B.C."/>
            <person name="Malmstrom R."/>
            <person name="Stieglmeier M."/>
            <person name="Klingl A."/>
            <person name="Woyke T."/>
            <person name="Ryan C.M."/>
            <person name="Banfield J.F."/>
        </authorList>
    </citation>
    <scope>NUCLEOTIDE SEQUENCE [LARGE SCALE GENOMIC DNA]</scope>
    <source>
        <strain evidence="4">CG11_big_fil_rev_8_21_14_0_20_35_14</strain>
    </source>
</reference>
<dbReference type="InterPro" id="IPR002661">
    <property type="entry name" value="Ribosome_recyc_fac"/>
</dbReference>
<dbReference type="GO" id="GO:0006412">
    <property type="term" value="P:translation"/>
    <property type="evidence" value="ECO:0007669"/>
    <property type="project" value="UniProtKB-KW"/>
</dbReference>
<organism evidence="4 5">
    <name type="scientific">Candidatus Liptonbacteria bacterium CG11_big_fil_rev_8_21_14_0_20_35_14</name>
    <dbReference type="NCBI Taxonomy" id="1974634"/>
    <lineage>
        <taxon>Bacteria</taxon>
        <taxon>Candidatus Liptoniibacteriota</taxon>
    </lineage>
</organism>